<comment type="caution">
    <text evidence="1">The sequence shown here is derived from an EMBL/GenBank/DDBJ whole genome shotgun (WGS) entry which is preliminary data.</text>
</comment>
<dbReference type="AlphaFoldDB" id="A0A917AWX4"/>
<organism evidence="1 2">
    <name type="scientific">Priestia taiwanensis</name>
    <dbReference type="NCBI Taxonomy" id="1347902"/>
    <lineage>
        <taxon>Bacteria</taxon>
        <taxon>Bacillati</taxon>
        <taxon>Bacillota</taxon>
        <taxon>Bacilli</taxon>
        <taxon>Bacillales</taxon>
        <taxon>Bacillaceae</taxon>
        <taxon>Priestia</taxon>
    </lineage>
</organism>
<dbReference type="Proteomes" id="UP000605259">
    <property type="component" value="Unassembled WGS sequence"/>
</dbReference>
<evidence type="ECO:0000313" key="2">
    <source>
        <dbReference type="Proteomes" id="UP000605259"/>
    </source>
</evidence>
<evidence type="ECO:0000313" key="1">
    <source>
        <dbReference type="EMBL" id="GGE80374.1"/>
    </source>
</evidence>
<protein>
    <submittedName>
        <fullName evidence="1">Uncharacterized protein</fullName>
    </submittedName>
</protein>
<reference evidence="1" key="1">
    <citation type="journal article" date="2014" name="Int. J. Syst. Evol. Microbiol.">
        <title>Complete genome sequence of Corynebacterium casei LMG S-19264T (=DSM 44701T), isolated from a smear-ripened cheese.</title>
        <authorList>
            <consortium name="US DOE Joint Genome Institute (JGI-PGF)"/>
            <person name="Walter F."/>
            <person name="Albersmeier A."/>
            <person name="Kalinowski J."/>
            <person name="Ruckert C."/>
        </authorList>
    </citation>
    <scope>NUCLEOTIDE SEQUENCE</scope>
    <source>
        <strain evidence="1">CGMCC 1.12698</strain>
    </source>
</reference>
<proteinExistence type="predicted"/>
<dbReference type="EMBL" id="BMFK01000004">
    <property type="protein sequence ID" value="GGE80374.1"/>
    <property type="molecule type" value="Genomic_DNA"/>
</dbReference>
<sequence>MNTFNETKTLFNFSPISEADIETAELLHGWVNELQVYGAKPKAQDITFAHNIFEVWKRPEVLDRPAIVAAPPGFGKSTMLSIFLRYMVRTYPDTFGAIIVKERLDDIERLATYINHDSTNYARLVRRNNYAYSIRGFDDSIMTREHYEEQFTTQANYNVVIMTTKQFELQVLKDNLNTFASFRDGGENRRPRRTLIIDEKPSLTVPYQLTSRELNELVDDIRACSYRSSGRIKRYYEKARQLINKLRDQIEATDVVERDRITPVERHYVLPRELLRHFAGVHSIEKLTRLRAFEYVTRCGGLISVRSGIVNIQATRKMHYEWTQFNSFVLDGTGRIDPEYAGDDFYLMEPIEKPDYSNVTFHVCKDFNLSKASIESDLHALDTITDECKQIAEKHEGQVLIVTYQQYKKELEYRLDDEIRAGKIRIKHFDGGRGSNEYTTANTAIYIGNLHKGELYYPSKAQATVGDRLGVELSPRYEVNRNGLFFKDPIVEAYKKLDMAVNTIQETNRLRANQKDEEVNFYVFNKDDDMIKHITDSYEGCGVIPYRTSQKLTGKKTAADTIIDFFREMETGATVKQSYIYQSLELERSTFNKAVQTERVQGVMKELGISKMTPGAKFVREAV</sequence>
<accession>A0A917AWX4</accession>
<name>A0A917AWX4_9BACI</name>
<keyword evidence="2" id="KW-1185">Reference proteome</keyword>
<dbReference type="RefSeq" id="WP_188389540.1">
    <property type="nucleotide sequence ID" value="NZ_BMFK01000004.1"/>
</dbReference>
<reference evidence="1" key="2">
    <citation type="submission" date="2020-09" db="EMBL/GenBank/DDBJ databases">
        <authorList>
            <person name="Sun Q."/>
            <person name="Zhou Y."/>
        </authorList>
    </citation>
    <scope>NUCLEOTIDE SEQUENCE</scope>
    <source>
        <strain evidence="1">CGMCC 1.12698</strain>
    </source>
</reference>
<gene>
    <name evidence="1" type="ORF">GCM10007140_32360</name>
</gene>